<dbReference type="Proteomes" id="UP000237647">
    <property type="component" value="Unassembled WGS sequence"/>
</dbReference>
<dbReference type="InterPro" id="IPR036249">
    <property type="entry name" value="Thioredoxin-like_sf"/>
</dbReference>
<dbReference type="AlphaFoldDB" id="A0A2T0V8D0"/>
<dbReference type="RefSeq" id="WP_106373421.1">
    <property type="nucleotide sequence ID" value="NZ_PVTK01000001.1"/>
</dbReference>
<evidence type="ECO:0000313" key="1">
    <source>
        <dbReference type="EMBL" id="PRY66452.1"/>
    </source>
</evidence>
<sequence length="110" mass="12242">MISLTLYTTLGCHLCTQVEALLGALANQPVVIERIEITEKDRLMERYATLIPVIADSQGGELIKGFEVGRLATWLRTRGWLDEGALNALAARDETPPKGAYRRNGRRFLS</sequence>
<dbReference type="OrthoDB" id="8537427at2"/>
<comment type="caution">
    <text evidence="1">The sequence shown here is derived from an EMBL/GenBank/DDBJ whole genome shotgun (WGS) entry which is preliminary data.</text>
</comment>
<protein>
    <submittedName>
        <fullName evidence="1">Glutaredoxin-like protein DUF836</fullName>
    </submittedName>
</protein>
<evidence type="ECO:0000313" key="2">
    <source>
        <dbReference type="Proteomes" id="UP000237647"/>
    </source>
</evidence>
<dbReference type="Pfam" id="PF05768">
    <property type="entry name" value="Glrx-like"/>
    <property type="match status" value="1"/>
</dbReference>
<gene>
    <name evidence="1" type="ORF">B0H98_101443</name>
</gene>
<organism evidence="1 2">
    <name type="scientific">Vreelandella songnenensis</name>
    <dbReference type="NCBI Taxonomy" id="1176243"/>
    <lineage>
        <taxon>Bacteria</taxon>
        <taxon>Pseudomonadati</taxon>
        <taxon>Pseudomonadota</taxon>
        <taxon>Gammaproteobacteria</taxon>
        <taxon>Oceanospirillales</taxon>
        <taxon>Halomonadaceae</taxon>
        <taxon>Vreelandella</taxon>
    </lineage>
</organism>
<proteinExistence type="predicted"/>
<dbReference type="SUPFAM" id="SSF52833">
    <property type="entry name" value="Thioredoxin-like"/>
    <property type="match status" value="1"/>
</dbReference>
<dbReference type="InterPro" id="IPR008554">
    <property type="entry name" value="Glutaredoxin-like"/>
</dbReference>
<accession>A0A2T0V8D0</accession>
<keyword evidence="2" id="KW-1185">Reference proteome</keyword>
<dbReference type="Gene3D" id="3.40.30.10">
    <property type="entry name" value="Glutaredoxin"/>
    <property type="match status" value="1"/>
</dbReference>
<name>A0A2T0V8D0_9GAMM</name>
<dbReference type="EMBL" id="PVTK01000001">
    <property type="protein sequence ID" value="PRY66452.1"/>
    <property type="molecule type" value="Genomic_DNA"/>
</dbReference>
<reference evidence="1 2" key="1">
    <citation type="submission" date="2018-03" db="EMBL/GenBank/DDBJ databases">
        <title>Genomic Encyclopedia of Type Strains, Phase III (KMG-III): the genomes of soil and plant-associated and newly described type strains.</title>
        <authorList>
            <person name="Whitman W."/>
        </authorList>
    </citation>
    <scope>NUCLEOTIDE SEQUENCE [LARGE SCALE GENOMIC DNA]</scope>
    <source>
        <strain evidence="1 2">CGMCC 1.12152</strain>
    </source>
</reference>